<name>A0A2S6N5Q7_9HYPH</name>
<keyword evidence="2" id="KW-1185">Reference proteome</keyword>
<comment type="caution">
    <text evidence="1">The sequence shown here is derived from an EMBL/GenBank/DDBJ whole genome shotgun (WGS) entry which is preliminary data.</text>
</comment>
<protein>
    <submittedName>
        <fullName evidence="1">Uncharacterized protein</fullName>
    </submittedName>
</protein>
<proteinExistence type="predicted"/>
<evidence type="ECO:0000313" key="2">
    <source>
        <dbReference type="Proteomes" id="UP000239089"/>
    </source>
</evidence>
<reference evidence="1 2" key="1">
    <citation type="journal article" date="2018" name="Arch. Microbiol.">
        <title>New insights into the metabolic potential of the phototrophic purple bacterium Rhodopila globiformis DSM 161(T) from its draft genome sequence and evidence for a vanadium-dependent nitrogenase.</title>
        <authorList>
            <person name="Imhoff J.F."/>
            <person name="Rahn T."/>
            <person name="Kunzel S."/>
            <person name="Neulinger S.C."/>
        </authorList>
    </citation>
    <scope>NUCLEOTIDE SEQUENCE [LARGE SCALE GENOMIC DNA]</scope>
    <source>
        <strain evidence="1 2">DSM 16996</strain>
    </source>
</reference>
<dbReference type="EMBL" id="NHSJ01000086">
    <property type="protein sequence ID" value="PPQ29932.1"/>
    <property type="molecule type" value="Genomic_DNA"/>
</dbReference>
<gene>
    <name evidence="1" type="ORF">CCR94_13810</name>
</gene>
<dbReference type="Proteomes" id="UP000239089">
    <property type="component" value="Unassembled WGS sequence"/>
</dbReference>
<evidence type="ECO:0000313" key="1">
    <source>
        <dbReference type="EMBL" id="PPQ29932.1"/>
    </source>
</evidence>
<dbReference type="AlphaFoldDB" id="A0A2S6N5Q7"/>
<accession>A0A2S6N5Q7</accession>
<organism evidence="1 2">
    <name type="scientific">Rhodoblastus sphagnicola</name>
    <dbReference type="NCBI Taxonomy" id="333368"/>
    <lineage>
        <taxon>Bacteria</taxon>
        <taxon>Pseudomonadati</taxon>
        <taxon>Pseudomonadota</taxon>
        <taxon>Alphaproteobacteria</taxon>
        <taxon>Hyphomicrobiales</taxon>
        <taxon>Rhodoblastaceae</taxon>
        <taxon>Rhodoblastus</taxon>
    </lineage>
</organism>
<dbReference type="RefSeq" id="WP_158254762.1">
    <property type="nucleotide sequence ID" value="NZ_JACIGC010000051.1"/>
</dbReference>
<sequence length="313" mass="33266">MFSEFFAELNLAEEKAKHADEIAKSSKTGNGAEVAMALSVFKAANVCVLRQDFLVLVGAIADAVECADAGTIERLKMKGALLAAGVGLLTKSLKDQLTSATNAKLTAQTQSEQKVTDSPAPAFDKAEFSEKTEAPMTAEALQAEPAKDIDLQFISPQRLKREDHDTMKQHGWFCNTDTRPRIKPLDFFWVGRGMLEAVPEAVQAIALRYGATIEGVNLPKRTAKTAGSADALDVPEQREIGAPDVEAPTKPSATKDSNEAGCMPIKGAGGNDNRDLAPNATTDTNSEILDLVTMAASQDLRSTQAGAKSAITS</sequence>